<protein>
    <submittedName>
        <fullName evidence="1">Uncharacterized protein</fullName>
    </submittedName>
</protein>
<dbReference type="RefSeq" id="WP_124154733.1">
    <property type="nucleotide sequence ID" value="NZ_CAWOLW010000590.1"/>
</dbReference>
<evidence type="ECO:0000313" key="1">
    <source>
        <dbReference type="EMBL" id="RQH43303.1"/>
    </source>
</evidence>
<reference evidence="1 2" key="1">
    <citation type="journal article" date="2018" name="ACS Chem. Biol.">
        <title>Ketoreductase domain dysfunction expands chemodiversity: malyngamide biosynthesis in the cyanobacterium Okeania hirsuta.</title>
        <authorList>
            <person name="Moss N.A."/>
            <person name="Leao T."/>
            <person name="Rankin M."/>
            <person name="McCullough T.M."/>
            <person name="Qu P."/>
            <person name="Korobeynikov A."/>
            <person name="Smith J.L."/>
            <person name="Gerwick L."/>
            <person name="Gerwick W.H."/>
        </authorList>
    </citation>
    <scope>NUCLEOTIDE SEQUENCE [LARGE SCALE GENOMIC DNA]</scope>
    <source>
        <strain evidence="1 2">PAB10Feb10-1</strain>
    </source>
</reference>
<evidence type="ECO:0000313" key="2">
    <source>
        <dbReference type="Proteomes" id="UP000269154"/>
    </source>
</evidence>
<keyword evidence="2" id="KW-1185">Reference proteome</keyword>
<gene>
    <name evidence="1" type="ORF">D5R40_13130</name>
</gene>
<dbReference type="Proteomes" id="UP000269154">
    <property type="component" value="Unassembled WGS sequence"/>
</dbReference>
<comment type="caution">
    <text evidence="1">The sequence shown here is derived from an EMBL/GenBank/DDBJ whole genome shotgun (WGS) entry which is preliminary data.</text>
</comment>
<dbReference type="OrthoDB" id="532149at2"/>
<name>A0A3N6PUN1_9CYAN</name>
<organism evidence="1 2">
    <name type="scientific">Okeania hirsuta</name>
    <dbReference type="NCBI Taxonomy" id="1458930"/>
    <lineage>
        <taxon>Bacteria</taxon>
        <taxon>Bacillati</taxon>
        <taxon>Cyanobacteriota</taxon>
        <taxon>Cyanophyceae</taxon>
        <taxon>Oscillatoriophycideae</taxon>
        <taxon>Oscillatoriales</taxon>
        <taxon>Microcoleaceae</taxon>
        <taxon>Okeania</taxon>
    </lineage>
</organism>
<proteinExistence type="predicted"/>
<sequence>MSESNILVKITISDPELNESQLQQATQYLQAEIKEVYGVLEVNQIPISEVEERAKSIGGFLINVLTAEVSLQNLKTLVKHLGNRTFGRIYEIEAEGNGRKLKAKFRRPEDLETILPEVDKFLKG</sequence>
<accession>A0A3N6PUN1</accession>
<dbReference type="AlphaFoldDB" id="A0A3N6PUN1"/>
<dbReference type="EMBL" id="RCBY01000063">
    <property type="protein sequence ID" value="RQH43303.1"/>
    <property type="molecule type" value="Genomic_DNA"/>
</dbReference>